<feature type="domain" description="IrrE N-terminal-like" evidence="1">
    <location>
        <begin position="49"/>
        <end position="149"/>
    </location>
</feature>
<comment type="caution">
    <text evidence="2">The sequence shown here is derived from an EMBL/GenBank/DDBJ whole genome shotgun (WGS) entry which is preliminary data.</text>
</comment>
<evidence type="ECO:0000259" key="1">
    <source>
        <dbReference type="Pfam" id="PF06114"/>
    </source>
</evidence>
<dbReference type="PATRIC" id="fig|1348973.3.peg.484"/>
<dbReference type="Proteomes" id="UP000027936">
    <property type="component" value="Unassembled WGS sequence"/>
</dbReference>
<protein>
    <recommendedName>
        <fullName evidence="1">IrrE N-terminal-like domain-containing protein</fullName>
    </recommendedName>
</protein>
<proteinExistence type="predicted"/>
<reference evidence="2 3" key="1">
    <citation type="submission" date="2014-04" db="EMBL/GenBank/DDBJ databases">
        <title>Draft genome sequence of Bacillus azotoformans MEV2011, a (co-) denitrifying strain unable to grow in the presence of oxygen.</title>
        <authorList>
            <person name="Nielsen M."/>
            <person name="Schreiber L."/>
            <person name="Finster K."/>
            <person name="Schramm A."/>
        </authorList>
    </citation>
    <scope>NUCLEOTIDE SEQUENCE [LARGE SCALE GENOMIC DNA]</scope>
    <source>
        <strain evidence="2 3">MEV2011</strain>
    </source>
</reference>
<evidence type="ECO:0000313" key="3">
    <source>
        <dbReference type="Proteomes" id="UP000027936"/>
    </source>
</evidence>
<dbReference type="AlphaFoldDB" id="A0A072NUC3"/>
<dbReference type="Pfam" id="PF06114">
    <property type="entry name" value="Peptidase_M78"/>
    <property type="match status" value="1"/>
</dbReference>
<dbReference type="InterPro" id="IPR010359">
    <property type="entry name" value="IrrE_HExxH"/>
</dbReference>
<organism evidence="2 3">
    <name type="scientific">Schinkia azotoformans MEV2011</name>
    <dbReference type="NCBI Taxonomy" id="1348973"/>
    <lineage>
        <taxon>Bacteria</taxon>
        <taxon>Bacillati</taxon>
        <taxon>Bacillota</taxon>
        <taxon>Bacilli</taxon>
        <taxon>Bacillales</taxon>
        <taxon>Bacillaceae</taxon>
        <taxon>Calidifontibacillus/Schinkia group</taxon>
        <taxon>Schinkia</taxon>
    </lineage>
</organism>
<sequence length="174" mass="21122">METSYVTTHLEDWVTNMYKRLNVHQPNEINPVKIARYFEIYLKQHPYPSRYDVNGRFKAITLDGRSTPKEKYEQFYHELCHILRHTGHQTMMPTAYRELQERDANNFMVYAAVPHHMLHFIDFNKPTPLLLRDMSDMFRVTELLCQKRLERIKNRIMQKQSYQLISENSTNYEY</sequence>
<dbReference type="EMBL" id="JJRY01000001">
    <property type="protein sequence ID" value="KEF40473.1"/>
    <property type="molecule type" value="Genomic_DNA"/>
</dbReference>
<name>A0A072NUC3_SCHAZ</name>
<dbReference type="OrthoDB" id="2417909at2"/>
<gene>
    <name evidence="2" type="ORF">M670_00499</name>
</gene>
<evidence type="ECO:0000313" key="2">
    <source>
        <dbReference type="EMBL" id="KEF40473.1"/>
    </source>
</evidence>
<dbReference type="RefSeq" id="WP_051678025.1">
    <property type="nucleotide sequence ID" value="NZ_JJRY01000001.1"/>
</dbReference>
<accession>A0A072NUC3</accession>